<dbReference type="Gene3D" id="2.120.10.30">
    <property type="entry name" value="TolB, C-terminal domain"/>
    <property type="match status" value="1"/>
</dbReference>
<sequence length="420" mass="45825">MALRLQMSVQQQTQKTMPQNGSQTAHRVNPSPKIGSAAEKIPCKVCSFPAKELQVLGKDGPFHRERTEPLGQTKIGPHKVELNDMPDGASMRDCIFRAHDDRFFDILGDSPEIVRLAKKEHDFAHEGPVWLPELQKLFFVSNRLGNQETTDQHVEIWTLDPETLETREVAPSMPILMANGATNWAPTKVLLEQQGHKQIGGALYSLDIATGEAELLLDNWNGLRFNSPNDLVVCNCVVNGPSVFFTDPSCGLQQHFRTDAQLGEYVWRWDIRTGSVQVAADGFVQPNGVVLSPDGSTAYITDTGLFRPGVRTSPHTVYAFDVVRTEDSSFLCNRRVFAAADCGIPDGIKVDEAGNVYTGTGEGVAIYSPGGKLLGKIAVGEVSNIVFAGNVLVMLQEKEVTAAKLAVRGPPLPGMFEAVS</sequence>
<keyword evidence="4" id="KW-1185">Reference proteome</keyword>
<dbReference type="PANTHER" id="PTHR47064">
    <property type="entry name" value="PUTATIVE (AFU_ORTHOLOGUE AFUA_1G08990)-RELATED"/>
    <property type="match status" value="1"/>
</dbReference>
<dbReference type="Pfam" id="PF08450">
    <property type="entry name" value="SGL"/>
    <property type="match status" value="1"/>
</dbReference>
<dbReference type="InterPro" id="IPR011042">
    <property type="entry name" value="6-blade_b-propeller_TolB-like"/>
</dbReference>
<protein>
    <submittedName>
        <fullName evidence="3">G8077 protein</fullName>
    </submittedName>
</protein>
<feature type="compositionally biased region" description="Polar residues" evidence="1">
    <location>
        <begin position="7"/>
        <end position="26"/>
    </location>
</feature>
<evidence type="ECO:0000313" key="4">
    <source>
        <dbReference type="Proteomes" id="UP001497392"/>
    </source>
</evidence>
<feature type="region of interest" description="Disordered" evidence="1">
    <location>
        <begin position="61"/>
        <end position="80"/>
    </location>
</feature>
<organism evidence="3 4">
    <name type="scientific">Coccomyxa viridis</name>
    <dbReference type="NCBI Taxonomy" id="1274662"/>
    <lineage>
        <taxon>Eukaryota</taxon>
        <taxon>Viridiplantae</taxon>
        <taxon>Chlorophyta</taxon>
        <taxon>core chlorophytes</taxon>
        <taxon>Trebouxiophyceae</taxon>
        <taxon>Trebouxiophyceae incertae sedis</taxon>
        <taxon>Coccomyxaceae</taxon>
        <taxon>Coccomyxa</taxon>
    </lineage>
</organism>
<name>A0ABP1FZI0_9CHLO</name>
<feature type="region of interest" description="Disordered" evidence="1">
    <location>
        <begin position="1"/>
        <end position="32"/>
    </location>
</feature>
<gene>
    <name evidence="3" type="primary">g8077</name>
    <name evidence="3" type="ORF">VP750_LOCUS6939</name>
</gene>
<dbReference type="PANTHER" id="PTHR47064:SF2">
    <property type="entry name" value="SMP-30_GLUCONOLACTONASE_LRE-LIKE REGION DOMAIN-CONTAINING PROTEIN-RELATED"/>
    <property type="match status" value="1"/>
</dbReference>
<dbReference type="InterPro" id="IPR052988">
    <property type="entry name" value="Oryzine_lactonohydrolase"/>
</dbReference>
<dbReference type="InterPro" id="IPR013658">
    <property type="entry name" value="SGL"/>
</dbReference>
<proteinExistence type="predicted"/>
<accession>A0ABP1FZI0</accession>
<comment type="caution">
    <text evidence="3">The sequence shown here is derived from an EMBL/GenBank/DDBJ whole genome shotgun (WGS) entry which is preliminary data.</text>
</comment>
<evidence type="ECO:0000259" key="2">
    <source>
        <dbReference type="Pfam" id="PF08450"/>
    </source>
</evidence>
<dbReference type="EMBL" id="CAXHTA020000012">
    <property type="protein sequence ID" value="CAL5225280.1"/>
    <property type="molecule type" value="Genomic_DNA"/>
</dbReference>
<evidence type="ECO:0000313" key="3">
    <source>
        <dbReference type="EMBL" id="CAL5225280.1"/>
    </source>
</evidence>
<feature type="domain" description="SMP-30/Gluconolactonase/LRE-like region" evidence="2">
    <location>
        <begin position="126"/>
        <end position="392"/>
    </location>
</feature>
<reference evidence="3 4" key="1">
    <citation type="submission" date="2024-06" db="EMBL/GenBank/DDBJ databases">
        <authorList>
            <person name="Kraege A."/>
            <person name="Thomma B."/>
        </authorList>
    </citation>
    <scope>NUCLEOTIDE SEQUENCE [LARGE SCALE GENOMIC DNA]</scope>
</reference>
<evidence type="ECO:0000256" key="1">
    <source>
        <dbReference type="SAM" id="MobiDB-lite"/>
    </source>
</evidence>
<dbReference type="Proteomes" id="UP001497392">
    <property type="component" value="Unassembled WGS sequence"/>
</dbReference>
<dbReference type="SUPFAM" id="SSF63829">
    <property type="entry name" value="Calcium-dependent phosphotriesterase"/>
    <property type="match status" value="1"/>
</dbReference>